<evidence type="ECO:0000313" key="22">
    <source>
        <dbReference type="Proteomes" id="UP000253426"/>
    </source>
</evidence>
<comment type="function">
    <text evidence="15">Part of the Sec protein translocase complex. Interacts with the SecYEG preprotein conducting channel. Has a central role in coupling the hydrolysis of ATP to the transfer of proteins into and across the cell membrane, serving as an ATP-driven molecular motor driving the stepwise translocation of polypeptide chains across the membrane.</text>
</comment>
<evidence type="ECO:0000256" key="15">
    <source>
        <dbReference type="HAMAP-Rule" id="MF_01382"/>
    </source>
</evidence>
<dbReference type="PROSITE" id="PS51194">
    <property type="entry name" value="HELICASE_CTER"/>
    <property type="match status" value="1"/>
</dbReference>
<dbReference type="SUPFAM" id="SSF81767">
    <property type="entry name" value="Pre-protein crosslinking domain of SecA"/>
    <property type="match status" value="1"/>
</dbReference>
<dbReference type="GO" id="GO:0005829">
    <property type="term" value="C:cytosol"/>
    <property type="evidence" value="ECO:0007669"/>
    <property type="project" value="TreeGrafter"/>
</dbReference>
<dbReference type="InterPro" id="IPR000185">
    <property type="entry name" value="SecA"/>
</dbReference>
<dbReference type="Proteomes" id="UP000253426">
    <property type="component" value="Unassembled WGS sequence"/>
</dbReference>
<keyword evidence="12 15" id="KW-1278">Translocase</keyword>
<evidence type="ECO:0000256" key="9">
    <source>
        <dbReference type="ARBA" id="ARBA00022833"/>
    </source>
</evidence>
<dbReference type="PROSITE" id="PS51192">
    <property type="entry name" value="HELICASE_ATP_BIND_1"/>
    <property type="match status" value="1"/>
</dbReference>
<dbReference type="InterPro" id="IPR001650">
    <property type="entry name" value="Helicase_C-like"/>
</dbReference>
<name>A0A366HRY1_9BACT</name>
<dbReference type="InterPro" id="IPR011116">
    <property type="entry name" value="SecA_Wing/Scaffold"/>
</dbReference>
<evidence type="ECO:0000256" key="8">
    <source>
        <dbReference type="ARBA" id="ARBA00022741"/>
    </source>
</evidence>
<dbReference type="InterPro" id="IPR011115">
    <property type="entry name" value="SecA_DEAD"/>
</dbReference>
<keyword evidence="22" id="KW-1185">Reference proteome</keyword>
<keyword evidence="8 15" id="KW-0547">Nucleotide-binding</keyword>
<sequence>MFEWILKKIIGTKNQRAVKRLWPVVHEINKHEEALKGRPEEYLRERTAQFQERFRAFHEPHFLAGVWLRIADEEQVDACLREVGEKFVRLKDHFPSLDQSLVEERSWSGESLDKKKARIEKAREAYVEIAPRFAEVEKTILDEILPEAYAVVKNAARRLCGQEILVSDQPLTWQMVHFDVQLIGGTALHRGMIAEMATGEGKTLVGTLPVYLNALTGRGVHVITVNDYLARRDSEWMGTLYKFLGLTVGCIQNDQAPDVRRQQYQADITYGTNSEFGFDYLRDNGMARSKDHQVQRGHYFAIIDEVDSVLIDEARTPLIISGPVATASSHQYDRFKPLVEQLVRRQNALCTRLATEANEHFEKGETDLGGRKLFQVRLGQPKNRALLRAMEDPDKRRAMQKSELSFYQDTQKTELFALKEELYYTIEEKTHDADLSEMGRSFLNPDDPDAFVLPDLASAYVDIDNDTSLSDSQKQQKRQDTQARLDVAGQRIHNISQLLRAYCLYEKDKEYVVHDNKVIIVDENTGREMPGRRWSDGLHQAVEAKEGVHIDQETQTLATITIQNYFRLYQKLGGMTGTAETDAAEFHDIYGLDVLSIPTNRIVQRKDSNDAIFKTRREKFNSVLKLIQERHAAGQPLLIGTASVETSETVSRLLKLQKIPHSVLNAKYHRQEAEIVARAGQRGAVTVSTNMAGRGTDIKLGEGVAELGGLFVVGTERHESRRVDRQLRGRCARQGDPGQSKFFISFEDDLMRNFGAAERMTKIMERFGMEEGQELEHPWLNKSVETAQKRVEQRNYLSRKRVLEYDDVMNNQRDVVYTYRNEVLTSPDPRLLLDEVVEKAIPAKVEEFVPKEKSGDEPPAYEALLNWANNTFPLGITEKEAALETKDFDGICQFLIERIKRAYDLKTTGVLPQLLQESERIILLEAIDELWQEHLYAMDGLREGVHLRSYGQKDPLVEFKQEAYVMFEELMGNIQNRALGNLFRSHERLQMFMEHLRQSMMRARQEGPDTQSVQSPRPQAAAASEGEEGGEPVEQGPRITIPLKREVPKVGRNDPCPCGSGKKYKSCCGRAA</sequence>
<dbReference type="InterPro" id="IPR044722">
    <property type="entry name" value="SecA_SF2_C"/>
</dbReference>
<feature type="compositionally biased region" description="Basic and acidic residues" evidence="17">
    <location>
        <begin position="1043"/>
        <end position="1052"/>
    </location>
</feature>
<dbReference type="GO" id="GO:0065002">
    <property type="term" value="P:intracellular protein transmembrane transport"/>
    <property type="evidence" value="ECO:0007669"/>
    <property type="project" value="UniProtKB-UniRule"/>
</dbReference>
<dbReference type="GO" id="GO:0046872">
    <property type="term" value="F:metal ion binding"/>
    <property type="evidence" value="ECO:0007669"/>
    <property type="project" value="UniProtKB-KW"/>
</dbReference>
<dbReference type="PANTHER" id="PTHR30612:SF0">
    <property type="entry name" value="CHLOROPLAST PROTEIN-TRANSPORTING ATPASE"/>
    <property type="match status" value="1"/>
</dbReference>
<feature type="region of interest" description="Disordered" evidence="17">
    <location>
        <begin position="1001"/>
        <end position="1072"/>
    </location>
</feature>
<dbReference type="GO" id="GO:0006605">
    <property type="term" value="P:protein targeting"/>
    <property type="evidence" value="ECO:0007669"/>
    <property type="project" value="UniProtKB-UniRule"/>
</dbReference>
<evidence type="ECO:0000256" key="3">
    <source>
        <dbReference type="ARBA" id="ARBA00007650"/>
    </source>
</evidence>
<dbReference type="Gene3D" id="1.10.3060.10">
    <property type="entry name" value="Helical scaffold and wing domains of SecA"/>
    <property type="match status" value="1"/>
</dbReference>
<dbReference type="OrthoDB" id="9805579at2"/>
<dbReference type="Pfam" id="PF21090">
    <property type="entry name" value="P-loop_SecA"/>
    <property type="match status" value="1"/>
</dbReference>
<evidence type="ECO:0000256" key="5">
    <source>
        <dbReference type="ARBA" id="ARBA00022475"/>
    </source>
</evidence>
<evidence type="ECO:0000256" key="6">
    <source>
        <dbReference type="ARBA" id="ARBA00022490"/>
    </source>
</evidence>
<keyword evidence="9" id="KW-0862">Zinc</keyword>
<feature type="binding site" evidence="15">
    <location>
        <begin position="199"/>
        <end position="203"/>
    </location>
    <ligand>
        <name>ATP</name>
        <dbReference type="ChEBI" id="CHEBI:30616"/>
    </ligand>
</feature>
<dbReference type="InterPro" id="IPR011130">
    <property type="entry name" value="SecA_preprotein_X-link_dom"/>
</dbReference>
<evidence type="ECO:0000256" key="14">
    <source>
        <dbReference type="ARBA" id="ARBA00023136"/>
    </source>
</evidence>
<keyword evidence="13 15" id="KW-0811">Translocation</keyword>
<dbReference type="EMBL" id="QNRR01000002">
    <property type="protein sequence ID" value="RBP46440.1"/>
    <property type="molecule type" value="Genomic_DNA"/>
</dbReference>
<dbReference type="PROSITE" id="PS51196">
    <property type="entry name" value="SECA_MOTOR_DEAD"/>
    <property type="match status" value="1"/>
</dbReference>
<dbReference type="Pfam" id="PF07516">
    <property type="entry name" value="SecA_SW"/>
    <property type="match status" value="1"/>
</dbReference>
<dbReference type="CDD" id="cd18803">
    <property type="entry name" value="SF2_C_secA"/>
    <property type="match status" value="1"/>
</dbReference>
<dbReference type="AlphaFoldDB" id="A0A366HRY1"/>
<dbReference type="GO" id="GO:0031522">
    <property type="term" value="C:cell envelope Sec protein transport complex"/>
    <property type="evidence" value="ECO:0007669"/>
    <property type="project" value="TreeGrafter"/>
</dbReference>
<dbReference type="SUPFAM" id="SSF52540">
    <property type="entry name" value="P-loop containing nucleoside triphosphate hydrolases"/>
    <property type="match status" value="2"/>
</dbReference>
<protein>
    <recommendedName>
        <fullName evidence="15 16">Protein translocase subunit SecA</fullName>
        <ecNumber evidence="15">7.4.2.8</ecNumber>
    </recommendedName>
</protein>
<dbReference type="SUPFAM" id="SSF81886">
    <property type="entry name" value="Helical scaffold and wing domains of SecA"/>
    <property type="match status" value="1"/>
</dbReference>
<dbReference type="RefSeq" id="WP_113957952.1">
    <property type="nucleotide sequence ID" value="NZ_QNRR01000002.1"/>
</dbReference>
<evidence type="ECO:0000313" key="21">
    <source>
        <dbReference type="EMBL" id="RBP46440.1"/>
    </source>
</evidence>
<feature type="binding site" evidence="15">
    <location>
        <position position="697"/>
    </location>
    <ligand>
        <name>ATP</name>
        <dbReference type="ChEBI" id="CHEBI:30616"/>
    </ligand>
</feature>
<dbReference type="GO" id="GO:0008564">
    <property type="term" value="F:protein-exporting ATPase activity"/>
    <property type="evidence" value="ECO:0007669"/>
    <property type="project" value="UniProtKB-EC"/>
</dbReference>
<comment type="subcellular location">
    <subcellularLocation>
        <location evidence="15">Cell membrane</location>
        <topology evidence="15">Peripheral membrane protein</topology>
        <orientation evidence="15">Cytoplasmic side</orientation>
    </subcellularLocation>
    <subcellularLocation>
        <location evidence="15">Cytoplasm</location>
    </subcellularLocation>
    <subcellularLocation>
        <location evidence="2">Membrane</location>
        <topology evidence="2">Peripheral membrane protein</topology>
    </subcellularLocation>
    <text evidence="15">Distribution is 50-50.</text>
</comment>
<dbReference type="SMART" id="SM00957">
    <property type="entry name" value="SecA_DEAD"/>
    <property type="match status" value="1"/>
</dbReference>
<dbReference type="EC" id="7.4.2.8" evidence="15"/>
<dbReference type="Pfam" id="PF01043">
    <property type="entry name" value="SecA_PP_bind"/>
    <property type="match status" value="1"/>
</dbReference>
<evidence type="ECO:0000259" key="20">
    <source>
        <dbReference type="PROSITE" id="PS51196"/>
    </source>
</evidence>
<dbReference type="Gene3D" id="3.40.50.300">
    <property type="entry name" value="P-loop containing nucleotide triphosphate hydrolases"/>
    <property type="match status" value="4"/>
</dbReference>
<dbReference type="FunFam" id="3.40.50.300:FF:000429">
    <property type="entry name" value="Preprotein translocase subunit SecA"/>
    <property type="match status" value="1"/>
</dbReference>
<feature type="domain" description="Helicase C-terminal" evidence="19">
    <location>
        <begin position="619"/>
        <end position="792"/>
    </location>
</feature>
<keyword evidence="4 15" id="KW-0813">Transport</keyword>
<evidence type="ECO:0000256" key="17">
    <source>
        <dbReference type="SAM" id="MobiDB-lite"/>
    </source>
</evidence>
<dbReference type="InterPro" id="IPR014001">
    <property type="entry name" value="Helicase_ATP-bd"/>
</dbReference>
<dbReference type="InterPro" id="IPR014018">
    <property type="entry name" value="SecA_motor_DEAD"/>
</dbReference>
<comment type="caution">
    <text evidence="21">The sequence shown here is derived from an EMBL/GenBank/DDBJ whole genome shotgun (WGS) entry which is preliminary data.</text>
</comment>
<feature type="compositionally biased region" description="Polar residues" evidence="17">
    <location>
        <begin position="1008"/>
        <end position="1017"/>
    </location>
</feature>
<dbReference type="InterPro" id="IPR036670">
    <property type="entry name" value="SecA_X-link_sf"/>
</dbReference>
<feature type="binding site" evidence="15">
    <location>
        <position position="181"/>
    </location>
    <ligand>
        <name>ATP</name>
        <dbReference type="ChEBI" id="CHEBI:30616"/>
    </ligand>
</feature>
<comment type="cofactor">
    <cofactor evidence="1">
        <name>Zn(2+)</name>
        <dbReference type="ChEBI" id="CHEBI:29105"/>
    </cofactor>
</comment>
<evidence type="ECO:0000256" key="11">
    <source>
        <dbReference type="ARBA" id="ARBA00022927"/>
    </source>
</evidence>
<evidence type="ECO:0000256" key="10">
    <source>
        <dbReference type="ARBA" id="ARBA00022840"/>
    </source>
</evidence>
<evidence type="ECO:0000256" key="16">
    <source>
        <dbReference type="RuleBase" id="RU003874"/>
    </source>
</evidence>
<dbReference type="SMART" id="SM00958">
    <property type="entry name" value="SecA_PP_bind"/>
    <property type="match status" value="1"/>
</dbReference>
<evidence type="ECO:0000256" key="13">
    <source>
        <dbReference type="ARBA" id="ARBA00023010"/>
    </source>
</evidence>
<evidence type="ECO:0000256" key="4">
    <source>
        <dbReference type="ARBA" id="ARBA00022448"/>
    </source>
</evidence>
<evidence type="ECO:0000256" key="7">
    <source>
        <dbReference type="ARBA" id="ARBA00022723"/>
    </source>
</evidence>
<organism evidence="21 22">
    <name type="scientific">Roseimicrobium gellanilyticum</name>
    <dbReference type="NCBI Taxonomy" id="748857"/>
    <lineage>
        <taxon>Bacteria</taxon>
        <taxon>Pseudomonadati</taxon>
        <taxon>Verrucomicrobiota</taxon>
        <taxon>Verrucomicrobiia</taxon>
        <taxon>Verrucomicrobiales</taxon>
        <taxon>Verrucomicrobiaceae</taxon>
        <taxon>Roseimicrobium</taxon>
    </lineage>
</organism>
<proteinExistence type="inferred from homology"/>
<feature type="domain" description="Helicase ATP-binding" evidence="18">
    <location>
        <begin position="183"/>
        <end position="342"/>
    </location>
</feature>
<dbReference type="GO" id="GO:0043952">
    <property type="term" value="P:protein transport by the Sec complex"/>
    <property type="evidence" value="ECO:0007669"/>
    <property type="project" value="TreeGrafter"/>
</dbReference>
<keyword evidence="14 15" id="KW-0472">Membrane</keyword>
<evidence type="ECO:0000259" key="19">
    <source>
        <dbReference type="PROSITE" id="PS51194"/>
    </source>
</evidence>
<dbReference type="InterPro" id="IPR036266">
    <property type="entry name" value="SecA_Wing/Scaffold_sf"/>
</dbReference>
<gene>
    <name evidence="15" type="primary">secA</name>
    <name evidence="21" type="ORF">DES53_102831</name>
</gene>
<dbReference type="NCBIfam" id="TIGR00963">
    <property type="entry name" value="secA"/>
    <property type="match status" value="1"/>
</dbReference>
<dbReference type="Pfam" id="PF07517">
    <property type="entry name" value="SecA_DEAD"/>
    <property type="match status" value="1"/>
</dbReference>
<comment type="catalytic activity">
    <reaction evidence="15">
        <text>ATP + H2O + cellular proteinSide 1 = ADP + phosphate + cellular proteinSide 2.</text>
        <dbReference type="EC" id="7.4.2.8"/>
    </reaction>
</comment>
<dbReference type="GO" id="GO:0005524">
    <property type="term" value="F:ATP binding"/>
    <property type="evidence" value="ECO:0007669"/>
    <property type="project" value="UniProtKB-UniRule"/>
</dbReference>
<accession>A0A366HRY1</accession>
<dbReference type="InterPro" id="IPR004027">
    <property type="entry name" value="SEC_C_motif"/>
</dbReference>
<dbReference type="GO" id="GO:0005886">
    <property type="term" value="C:plasma membrane"/>
    <property type="evidence" value="ECO:0007669"/>
    <property type="project" value="UniProtKB-SubCell"/>
</dbReference>
<evidence type="ECO:0000256" key="2">
    <source>
        <dbReference type="ARBA" id="ARBA00004170"/>
    </source>
</evidence>
<comment type="similarity">
    <text evidence="3 15 16">Belongs to the SecA family.</text>
</comment>
<dbReference type="Pfam" id="PF02810">
    <property type="entry name" value="SEC-C"/>
    <property type="match status" value="1"/>
</dbReference>
<dbReference type="InterPro" id="IPR027417">
    <property type="entry name" value="P-loop_NTPase"/>
</dbReference>
<evidence type="ECO:0000259" key="18">
    <source>
        <dbReference type="PROSITE" id="PS51192"/>
    </source>
</evidence>
<evidence type="ECO:0000256" key="1">
    <source>
        <dbReference type="ARBA" id="ARBA00001947"/>
    </source>
</evidence>
<dbReference type="PRINTS" id="PR00906">
    <property type="entry name" value="SECA"/>
</dbReference>
<dbReference type="PANTHER" id="PTHR30612">
    <property type="entry name" value="SECA INNER MEMBRANE COMPONENT OF SEC PROTEIN SECRETION SYSTEM"/>
    <property type="match status" value="1"/>
</dbReference>
<dbReference type="GO" id="GO:0017038">
    <property type="term" value="P:protein import"/>
    <property type="evidence" value="ECO:0007669"/>
    <property type="project" value="InterPro"/>
</dbReference>
<keyword evidence="11 15" id="KW-0653">Protein transport</keyword>
<keyword evidence="5 15" id="KW-1003">Cell membrane</keyword>
<dbReference type="CDD" id="cd17928">
    <property type="entry name" value="DEXDc_SecA"/>
    <property type="match status" value="1"/>
</dbReference>
<dbReference type="PROSITE" id="PS01312">
    <property type="entry name" value="SECA"/>
    <property type="match status" value="1"/>
</dbReference>
<dbReference type="HAMAP" id="MF_01382">
    <property type="entry name" value="SecA"/>
    <property type="match status" value="1"/>
</dbReference>
<dbReference type="InterPro" id="IPR020937">
    <property type="entry name" value="SecA_CS"/>
</dbReference>
<evidence type="ECO:0000256" key="12">
    <source>
        <dbReference type="ARBA" id="ARBA00022967"/>
    </source>
</evidence>
<feature type="domain" description="SecA family profile" evidence="20">
    <location>
        <begin position="3"/>
        <end position="776"/>
    </location>
</feature>
<keyword evidence="10 15" id="KW-0067">ATP-binding</keyword>
<comment type="subunit">
    <text evidence="15">Monomer and homodimer. Part of the essential Sec protein translocation apparatus which comprises SecA, SecYEG and auxiliary proteins SecDF. Other proteins may also be involved.</text>
</comment>
<keyword evidence="7" id="KW-0479">Metal-binding</keyword>
<dbReference type="Gene3D" id="3.90.1440.10">
    <property type="entry name" value="SecA, preprotein cross-linking domain"/>
    <property type="match status" value="1"/>
</dbReference>
<keyword evidence="6 15" id="KW-0963">Cytoplasm</keyword>
<reference evidence="21 22" key="1">
    <citation type="submission" date="2018-06" db="EMBL/GenBank/DDBJ databases">
        <title>Genomic Encyclopedia of Type Strains, Phase IV (KMG-IV): sequencing the most valuable type-strain genomes for metagenomic binning, comparative biology and taxonomic classification.</title>
        <authorList>
            <person name="Goeker M."/>
        </authorList>
    </citation>
    <scope>NUCLEOTIDE SEQUENCE [LARGE SCALE GENOMIC DNA]</scope>
    <source>
        <strain evidence="21 22">DSM 25532</strain>
    </source>
</reference>